<dbReference type="SMART" id="SM00382">
    <property type="entry name" value="AAA"/>
    <property type="match status" value="1"/>
</dbReference>
<evidence type="ECO:0000256" key="3">
    <source>
        <dbReference type="ARBA" id="ARBA00022763"/>
    </source>
</evidence>
<evidence type="ECO:0000256" key="7">
    <source>
        <dbReference type="ARBA" id="ARBA00023172"/>
    </source>
</evidence>
<keyword evidence="5 9" id="KW-0067">ATP-binding</keyword>
<feature type="binding site" evidence="9">
    <location>
        <position position="105"/>
    </location>
    <ligand>
        <name>Mg(2+)</name>
        <dbReference type="ChEBI" id="CHEBI:18420"/>
    </ligand>
</feature>
<feature type="region of interest" description="Head domain (RuvB-H)" evidence="9">
    <location>
        <begin position="294"/>
        <end position="386"/>
    </location>
</feature>
<feature type="binding site" evidence="9">
    <location>
        <position position="59"/>
    </location>
    <ligand>
        <name>ATP</name>
        <dbReference type="ChEBI" id="CHEBI:30616"/>
    </ligand>
</feature>
<dbReference type="EC" id="3.6.4.-" evidence="9"/>
<dbReference type="GO" id="GO:0009378">
    <property type="term" value="F:four-way junction helicase activity"/>
    <property type="evidence" value="ECO:0007669"/>
    <property type="project" value="InterPro"/>
</dbReference>
<evidence type="ECO:0000256" key="1">
    <source>
        <dbReference type="ARBA" id="ARBA00022490"/>
    </source>
</evidence>
<dbReference type="Gene3D" id="1.10.10.10">
    <property type="entry name" value="Winged helix-like DNA-binding domain superfamily/Winged helix DNA-binding domain"/>
    <property type="match status" value="1"/>
</dbReference>
<dbReference type="SUPFAM" id="SSF46785">
    <property type="entry name" value="Winged helix' DNA-binding domain"/>
    <property type="match status" value="1"/>
</dbReference>
<dbReference type="Pfam" id="PF17864">
    <property type="entry name" value="AAA_lid_4"/>
    <property type="match status" value="1"/>
</dbReference>
<dbReference type="GO" id="GO:0005737">
    <property type="term" value="C:cytoplasm"/>
    <property type="evidence" value="ECO:0007669"/>
    <property type="project" value="UniProtKB-SubCell"/>
</dbReference>
<gene>
    <name evidence="9" type="primary">ruvB</name>
    <name evidence="11" type="ORF">SAMN02982931_00082</name>
</gene>
<evidence type="ECO:0000256" key="6">
    <source>
        <dbReference type="ARBA" id="ARBA00023125"/>
    </source>
</evidence>
<evidence type="ECO:0000256" key="9">
    <source>
        <dbReference type="HAMAP-Rule" id="MF_00016"/>
    </source>
</evidence>
<dbReference type="PANTHER" id="PTHR42848">
    <property type="match status" value="1"/>
</dbReference>
<organism evidence="11 12">
    <name type="scientific">Bauldia litoralis</name>
    <dbReference type="NCBI Taxonomy" id="665467"/>
    <lineage>
        <taxon>Bacteria</taxon>
        <taxon>Pseudomonadati</taxon>
        <taxon>Pseudomonadota</taxon>
        <taxon>Alphaproteobacteria</taxon>
        <taxon>Hyphomicrobiales</taxon>
        <taxon>Kaistiaceae</taxon>
        <taxon>Bauldia</taxon>
    </lineage>
</organism>
<dbReference type="GO" id="GO:0048476">
    <property type="term" value="C:Holliday junction resolvase complex"/>
    <property type="evidence" value="ECO:0007669"/>
    <property type="project" value="UniProtKB-UniRule"/>
</dbReference>
<feature type="binding site" evidence="9">
    <location>
        <position position="106"/>
    </location>
    <ligand>
        <name>ATP</name>
        <dbReference type="ChEBI" id="CHEBI:30616"/>
    </ligand>
</feature>
<evidence type="ECO:0000256" key="4">
    <source>
        <dbReference type="ARBA" id="ARBA00022801"/>
    </source>
</evidence>
<evidence type="ECO:0000313" key="11">
    <source>
        <dbReference type="EMBL" id="SDB02549.1"/>
    </source>
</evidence>
<dbReference type="PANTHER" id="PTHR42848:SF1">
    <property type="entry name" value="HOLLIDAY JUNCTION BRANCH MIGRATION COMPLEX SUBUNIT RUVB"/>
    <property type="match status" value="1"/>
</dbReference>
<protein>
    <recommendedName>
        <fullName evidence="9">Holliday junction branch migration complex subunit RuvB</fullName>
        <ecNumber evidence="9">3.6.4.-</ecNumber>
    </recommendedName>
</protein>
<sequence>MPRGSMCDAVANNAVFGETATHDRSTGNIAATAEQTGRRRMSRVVTPDIRDDDAPDASLRPQLLADFVGQPQACANLKVFIDAARSRGEALDHVLFVGPPGLGKTTLAQIVARELGVNFRATSGPVIAKAGDLAALLTNLEERDVLFIDEIHRLSPAVEEILYPALEDFQLDLIIGEGPAARSVKIELAPFTLVGATTRLGLLTTPLRDRFGIPVRLNFYSVAELEHIVRRGARILGMTLTEDGATEVARRSRGTPRIATRLLRRVRDFASADAVEAVDAKVADRALQRLEVDSLGFDALDRRYMELIAMSFGGGPVGIETIAAALSEPRDAIEEIVEPFLIQQGFVQRTPRGRLLAANAFRHLGLEAPASPAAQFGLFQEGDADD</sequence>
<dbReference type="Gene3D" id="3.40.50.300">
    <property type="entry name" value="P-loop containing nucleotide triphosphate hydrolases"/>
    <property type="match status" value="1"/>
</dbReference>
<keyword evidence="11" id="KW-0347">Helicase</keyword>
<dbReference type="GO" id="GO:0016887">
    <property type="term" value="F:ATP hydrolysis activity"/>
    <property type="evidence" value="ECO:0007669"/>
    <property type="project" value="RHEA"/>
</dbReference>
<keyword evidence="2 9" id="KW-0547">Nucleotide-binding</keyword>
<feature type="binding site" evidence="9">
    <location>
        <position position="104"/>
    </location>
    <ligand>
        <name>ATP</name>
        <dbReference type="ChEBI" id="CHEBI:30616"/>
    </ligand>
</feature>
<dbReference type="HAMAP" id="MF_00016">
    <property type="entry name" value="DNA_HJ_migration_RuvB"/>
    <property type="match status" value="1"/>
</dbReference>
<dbReference type="Pfam" id="PF05491">
    <property type="entry name" value="WHD_RuvB"/>
    <property type="match status" value="1"/>
</dbReference>
<feature type="binding site" evidence="9">
    <location>
        <position position="349"/>
    </location>
    <ligand>
        <name>DNA</name>
        <dbReference type="ChEBI" id="CHEBI:16991"/>
    </ligand>
</feature>
<feature type="binding site" evidence="9">
    <location>
        <position position="210"/>
    </location>
    <ligand>
        <name>ATP</name>
        <dbReference type="ChEBI" id="CHEBI:30616"/>
    </ligand>
</feature>
<feature type="domain" description="AAA+ ATPase" evidence="10">
    <location>
        <begin position="90"/>
        <end position="217"/>
    </location>
</feature>
<feature type="binding site" evidence="9">
    <location>
        <position position="330"/>
    </location>
    <ligand>
        <name>DNA</name>
        <dbReference type="ChEBI" id="CHEBI:16991"/>
    </ligand>
</feature>
<comment type="similarity">
    <text evidence="9">Belongs to the RuvB family.</text>
</comment>
<evidence type="ECO:0000256" key="8">
    <source>
        <dbReference type="ARBA" id="ARBA00023204"/>
    </source>
</evidence>
<dbReference type="InterPro" id="IPR008823">
    <property type="entry name" value="RuvB_wg_C"/>
</dbReference>
<keyword evidence="7 9" id="KW-0233">DNA recombination</keyword>
<comment type="catalytic activity">
    <reaction evidence="9">
        <text>ATP + H2O = ADP + phosphate + H(+)</text>
        <dbReference type="Rhea" id="RHEA:13065"/>
        <dbReference type="ChEBI" id="CHEBI:15377"/>
        <dbReference type="ChEBI" id="CHEBI:15378"/>
        <dbReference type="ChEBI" id="CHEBI:30616"/>
        <dbReference type="ChEBI" id="CHEBI:43474"/>
        <dbReference type="ChEBI" id="CHEBI:456216"/>
    </reaction>
</comment>
<feature type="binding site" evidence="9">
    <location>
        <position position="101"/>
    </location>
    <ligand>
        <name>ATP</name>
        <dbReference type="ChEBI" id="CHEBI:30616"/>
    </ligand>
</feature>
<feature type="binding site" evidence="9">
    <location>
        <begin position="167"/>
        <end position="169"/>
    </location>
    <ligand>
        <name>ATP</name>
        <dbReference type="ChEBI" id="CHEBI:30616"/>
    </ligand>
</feature>
<dbReference type="Proteomes" id="UP000199071">
    <property type="component" value="Unassembled WGS sequence"/>
</dbReference>
<dbReference type="NCBIfam" id="NF000868">
    <property type="entry name" value="PRK00080.1"/>
    <property type="match status" value="1"/>
</dbReference>
<proteinExistence type="inferred from homology"/>
<feature type="binding site" evidence="9">
    <location>
        <position position="354"/>
    </location>
    <ligand>
        <name>DNA</name>
        <dbReference type="ChEBI" id="CHEBI:16991"/>
    </ligand>
</feature>
<dbReference type="Gene3D" id="1.10.8.60">
    <property type="match status" value="1"/>
</dbReference>
<dbReference type="NCBIfam" id="TIGR00635">
    <property type="entry name" value="ruvB"/>
    <property type="match status" value="1"/>
</dbReference>
<keyword evidence="1 9" id="KW-0963">Cytoplasm</keyword>
<keyword evidence="8 9" id="KW-0234">DNA repair</keyword>
<dbReference type="GO" id="GO:0000400">
    <property type="term" value="F:four-way junction DNA binding"/>
    <property type="evidence" value="ECO:0007669"/>
    <property type="project" value="UniProtKB-UniRule"/>
</dbReference>
<dbReference type="InterPro" id="IPR041445">
    <property type="entry name" value="AAA_lid_4"/>
</dbReference>
<dbReference type="InterPro" id="IPR003593">
    <property type="entry name" value="AAA+_ATPase"/>
</dbReference>
<accession>A0A1G6A282</accession>
<dbReference type="InterPro" id="IPR000641">
    <property type="entry name" value="CbxX/CfxQ"/>
</dbReference>
<evidence type="ECO:0000256" key="5">
    <source>
        <dbReference type="ARBA" id="ARBA00022840"/>
    </source>
</evidence>
<feature type="binding site" evidence="9">
    <location>
        <position position="220"/>
    </location>
    <ligand>
        <name>ATP</name>
        <dbReference type="ChEBI" id="CHEBI:30616"/>
    </ligand>
</feature>
<evidence type="ECO:0000259" key="10">
    <source>
        <dbReference type="SMART" id="SM00382"/>
    </source>
</evidence>
<comment type="caution">
    <text evidence="9">Lacks conserved residue(s) required for the propagation of feature annotation.</text>
</comment>
<dbReference type="CDD" id="cd00009">
    <property type="entry name" value="AAA"/>
    <property type="match status" value="1"/>
</dbReference>
<dbReference type="Pfam" id="PF05496">
    <property type="entry name" value="RuvB_N"/>
    <property type="match status" value="1"/>
</dbReference>
<comment type="subcellular location">
    <subcellularLocation>
        <location evidence="9">Cytoplasm</location>
    </subcellularLocation>
</comment>
<dbReference type="AlphaFoldDB" id="A0A1G6A282"/>
<keyword evidence="12" id="KW-1185">Reference proteome</keyword>
<comment type="domain">
    <text evidence="9">Has 3 domains, the large (RuvB-L) and small ATPase (RuvB-S) domains and the C-terminal head (RuvB-H) domain. The head domain binds DNA, while the ATPase domains jointly bind ATP, ADP or are empty depending on the state of the subunit in the translocation cycle. During a single DNA translocation step the structure of each domain remains the same, but their relative positions change.</text>
</comment>
<evidence type="ECO:0000256" key="2">
    <source>
        <dbReference type="ARBA" id="ARBA00022741"/>
    </source>
</evidence>
<feature type="binding site" evidence="9">
    <location>
        <position position="105"/>
    </location>
    <ligand>
        <name>ATP</name>
        <dbReference type="ChEBI" id="CHEBI:30616"/>
    </ligand>
</feature>
<dbReference type="InterPro" id="IPR036390">
    <property type="entry name" value="WH_DNA-bd_sf"/>
</dbReference>
<reference evidence="11 12" key="1">
    <citation type="submission" date="2016-10" db="EMBL/GenBank/DDBJ databases">
        <authorList>
            <person name="de Groot N.N."/>
        </authorList>
    </citation>
    <scope>NUCLEOTIDE SEQUENCE [LARGE SCALE GENOMIC DNA]</scope>
    <source>
        <strain evidence="11 12">ATCC 35022</strain>
    </source>
</reference>
<dbReference type="InterPro" id="IPR008824">
    <property type="entry name" value="RuvB-like_N"/>
</dbReference>
<comment type="function">
    <text evidence="9">The RuvA-RuvB-RuvC complex processes Holliday junction (HJ) DNA during genetic recombination and DNA repair, while the RuvA-RuvB complex plays an important role in the rescue of blocked DNA replication forks via replication fork reversal (RFR). RuvA specifically binds to HJ cruciform DNA, conferring on it an open structure. The RuvB hexamer acts as an ATP-dependent pump, pulling dsDNA into and through the RuvAB complex. RuvB forms 2 homohexamers on either side of HJ DNA bound by 1 or 2 RuvA tetramers; 4 subunits per hexamer contact DNA at a time. Coordinated motions by a converter formed by DNA-disengaged RuvB subunits stimulates ATP hydrolysis and nucleotide exchange. Immobilization of the converter enables RuvB to convert the ATP-contained energy into a lever motion, pulling 2 nucleotides of DNA out of the RuvA tetramer per ATP hydrolyzed, thus driving DNA branch migration. The RuvB motors rotate together with the DNA substrate, which together with the progressing nucleotide cycle form the mechanistic basis for DNA recombination by continuous HJ branch migration. Branch migration allows RuvC to scan DNA until it finds its consensus sequence, where it cleaves and resolves cruciform DNA.</text>
</comment>
<name>A0A1G6A282_9HYPH</name>
<keyword evidence="6 9" id="KW-0238">DNA-binding</keyword>
<dbReference type="GO" id="GO:0006281">
    <property type="term" value="P:DNA repair"/>
    <property type="evidence" value="ECO:0007669"/>
    <property type="project" value="UniProtKB-UniRule"/>
</dbReference>
<dbReference type="InterPro" id="IPR036388">
    <property type="entry name" value="WH-like_DNA-bd_sf"/>
</dbReference>
<keyword evidence="4 9" id="KW-0378">Hydrolase</keyword>
<evidence type="ECO:0000313" key="12">
    <source>
        <dbReference type="Proteomes" id="UP000199071"/>
    </source>
</evidence>
<keyword evidence="3 9" id="KW-0227">DNA damage</keyword>
<dbReference type="EMBL" id="FMXQ01000001">
    <property type="protein sequence ID" value="SDB02549.1"/>
    <property type="molecule type" value="Genomic_DNA"/>
</dbReference>
<dbReference type="GO" id="GO:0005524">
    <property type="term" value="F:ATP binding"/>
    <property type="evidence" value="ECO:0007669"/>
    <property type="project" value="UniProtKB-UniRule"/>
</dbReference>
<dbReference type="GO" id="GO:0006310">
    <property type="term" value="P:DNA recombination"/>
    <property type="evidence" value="ECO:0007669"/>
    <property type="project" value="UniProtKB-UniRule"/>
</dbReference>
<dbReference type="PRINTS" id="PR00819">
    <property type="entry name" value="CBXCFQXSUPER"/>
</dbReference>
<dbReference type="InterPro" id="IPR004605">
    <property type="entry name" value="DNA_helicase_Holl-junc_RuvB"/>
</dbReference>
<dbReference type="SUPFAM" id="SSF52540">
    <property type="entry name" value="P-loop containing nucleoside triphosphate hydrolases"/>
    <property type="match status" value="1"/>
</dbReference>
<dbReference type="STRING" id="665467.SAMN02982931_00082"/>
<comment type="subunit">
    <text evidence="9">Homohexamer. Forms an RuvA(8)-RuvB(12)-Holliday junction (HJ) complex. HJ DNA is sandwiched between 2 RuvA tetramers; dsDNA enters through RuvA and exits via RuvB. An RuvB hexamer assembles on each DNA strand where it exits the tetramer. Each RuvB hexamer is contacted by two RuvA subunits (via domain III) on 2 adjacent RuvB subunits; this complex drives branch migration. In the full resolvosome a probable DNA-RuvA(4)-RuvB(12)-RuvC(2) complex forms which resolves the HJ.</text>
</comment>
<feature type="binding site" evidence="9">
    <location>
        <position position="257"/>
    </location>
    <ligand>
        <name>ATP</name>
        <dbReference type="ChEBI" id="CHEBI:30616"/>
    </ligand>
</feature>
<feature type="region of interest" description="Small ATPAse domain (RuvB-S)" evidence="9">
    <location>
        <begin position="221"/>
        <end position="291"/>
    </location>
</feature>
<feature type="binding site" evidence="9">
    <location>
        <position position="60"/>
    </location>
    <ligand>
        <name>ATP</name>
        <dbReference type="ChEBI" id="CHEBI:30616"/>
    </ligand>
</feature>
<dbReference type="InterPro" id="IPR027417">
    <property type="entry name" value="P-loop_NTPase"/>
</dbReference>